<dbReference type="VEuPathDB" id="PiroplasmaDB:BOVATA_032210"/>
<keyword evidence="3" id="KW-0158">Chromosome</keyword>
<evidence type="ECO:0000256" key="3">
    <source>
        <dbReference type="ARBA" id="ARBA00022454"/>
    </source>
</evidence>
<dbReference type="OrthoDB" id="1928087at2759"/>
<feature type="domain" description="HORMA" evidence="7">
    <location>
        <begin position="7"/>
        <end position="272"/>
    </location>
</feature>
<feature type="compositionally biased region" description="Low complexity" evidence="6">
    <location>
        <begin position="123"/>
        <end position="133"/>
    </location>
</feature>
<gene>
    <name evidence="8" type="ORF">BOVATA_032210</name>
</gene>
<name>A0A2H6KFF6_9APIC</name>
<protein>
    <submittedName>
        <fullName evidence="8">HORMA domain containing protein, putative</fullName>
    </submittedName>
</protein>
<feature type="region of interest" description="Disordered" evidence="6">
    <location>
        <begin position="121"/>
        <end position="175"/>
    </location>
</feature>
<dbReference type="RefSeq" id="XP_028867971.1">
    <property type="nucleotide sequence ID" value="XM_029012138.1"/>
</dbReference>
<keyword evidence="5" id="KW-0469">Meiosis</keyword>
<dbReference type="PANTHER" id="PTHR48225">
    <property type="entry name" value="HORMA DOMAIN-CONTAINING PROTEIN 1"/>
    <property type="match status" value="1"/>
</dbReference>
<accession>A0A2H6KFF6</accession>
<evidence type="ECO:0000256" key="2">
    <source>
        <dbReference type="ARBA" id="ARBA00004286"/>
    </source>
</evidence>
<evidence type="ECO:0000313" key="8">
    <source>
        <dbReference type="EMBL" id="GBE61728.1"/>
    </source>
</evidence>
<keyword evidence="4" id="KW-0539">Nucleus</keyword>
<dbReference type="AlphaFoldDB" id="A0A2H6KFF6"/>
<evidence type="ECO:0000256" key="1">
    <source>
        <dbReference type="ARBA" id="ARBA00004123"/>
    </source>
</evidence>
<dbReference type="GO" id="GO:0051321">
    <property type="term" value="P:meiotic cell cycle"/>
    <property type="evidence" value="ECO:0007669"/>
    <property type="project" value="UniProtKB-KW"/>
</dbReference>
<dbReference type="PROSITE" id="PS50815">
    <property type="entry name" value="HORMA"/>
    <property type="match status" value="1"/>
</dbReference>
<reference evidence="8 9" key="1">
    <citation type="journal article" date="2017" name="BMC Genomics">
        <title>Whole-genome assembly of Babesia ovata and comparative genomics between closely related pathogens.</title>
        <authorList>
            <person name="Yamagishi J."/>
            <person name="Asada M."/>
            <person name="Hakimi H."/>
            <person name="Tanaka T.Q."/>
            <person name="Sugimoto C."/>
            <person name="Kawazu S."/>
        </authorList>
    </citation>
    <scope>NUCLEOTIDE SEQUENCE [LARGE SCALE GENOMIC DNA]</scope>
    <source>
        <strain evidence="8 9">Miyake</strain>
    </source>
</reference>
<evidence type="ECO:0000259" key="7">
    <source>
        <dbReference type="PROSITE" id="PS50815"/>
    </source>
</evidence>
<dbReference type="InterPro" id="IPR003511">
    <property type="entry name" value="HORMA_dom"/>
</dbReference>
<dbReference type="Proteomes" id="UP000236319">
    <property type="component" value="Unassembled WGS sequence"/>
</dbReference>
<dbReference type="Pfam" id="PF02301">
    <property type="entry name" value="HORMA"/>
    <property type="match status" value="2"/>
</dbReference>
<dbReference type="InterPro" id="IPR036570">
    <property type="entry name" value="HORMA_dom_sf"/>
</dbReference>
<dbReference type="PANTHER" id="PTHR48225:SF7">
    <property type="entry name" value="MEIOSIS-SPECIFIC PROTEIN HOP1"/>
    <property type="match status" value="1"/>
</dbReference>
<dbReference type="GeneID" id="39875498"/>
<comment type="caution">
    <text evidence="8">The sequence shown here is derived from an EMBL/GenBank/DDBJ whole genome shotgun (WGS) entry which is preliminary data.</text>
</comment>
<evidence type="ECO:0000256" key="5">
    <source>
        <dbReference type="ARBA" id="ARBA00023254"/>
    </source>
</evidence>
<dbReference type="EMBL" id="BDSA01000003">
    <property type="protein sequence ID" value="GBE61728.1"/>
    <property type="molecule type" value="Genomic_DNA"/>
</dbReference>
<sequence length="445" mass="48502">MSTINSQESANVLRNFVKVGVSSIAYLRNLFAESVFEDTVIGGLQLKRLTRSVPESAALLDWIDDGVFDAMGREYLKHLVVSIHNSEHLALETYTFSLQYGNDEDSCDGVRSEYSVQMSVGHGPVVDGTTTSGGDNGGRSMNGGSNHRTLDNASDASGGSGAQVETAHAAKAPTTTSTLPGCLVVSADKEEVKRQTVRVLRDLVLLAQSLSPLPENRYLSMRLMYYDERVPVDYEPQHFRSASAESFGEAALSLEQQVGELETGHHNLAVDVRSVCYVDENVTNYKSSARPFDTLTRRTSISCAKPSEPLQIRDPAADISRQPSDAGASYVRLPPGSSGRGNGVQVPAPRPPVGSRNIMLGLLKRSYEVALRTKFISKECLTETMGVDATTSKALLKKMIEHGYIDSRFIKGKGYMSRCFELPQKDMRQHPAQQPAKRPRAGPVA</sequence>
<evidence type="ECO:0000313" key="9">
    <source>
        <dbReference type="Proteomes" id="UP000236319"/>
    </source>
</evidence>
<evidence type="ECO:0000256" key="4">
    <source>
        <dbReference type="ARBA" id="ARBA00023242"/>
    </source>
</evidence>
<dbReference type="GO" id="GO:0005634">
    <property type="term" value="C:nucleus"/>
    <property type="evidence" value="ECO:0007669"/>
    <property type="project" value="UniProtKB-SubCell"/>
</dbReference>
<comment type="subcellular location">
    <subcellularLocation>
        <location evidence="2">Chromosome</location>
    </subcellularLocation>
    <subcellularLocation>
        <location evidence="1">Nucleus</location>
    </subcellularLocation>
</comment>
<dbReference type="GO" id="GO:0005694">
    <property type="term" value="C:chromosome"/>
    <property type="evidence" value="ECO:0007669"/>
    <property type="project" value="UniProtKB-SubCell"/>
</dbReference>
<dbReference type="InterPro" id="IPR051294">
    <property type="entry name" value="HORMA_MeioticProgression"/>
</dbReference>
<evidence type="ECO:0000256" key="6">
    <source>
        <dbReference type="SAM" id="MobiDB-lite"/>
    </source>
</evidence>
<dbReference type="Gene3D" id="3.30.900.10">
    <property type="entry name" value="HORMA domain"/>
    <property type="match status" value="1"/>
</dbReference>
<feature type="region of interest" description="Disordered" evidence="6">
    <location>
        <begin position="426"/>
        <end position="445"/>
    </location>
</feature>
<dbReference type="SUPFAM" id="SSF56019">
    <property type="entry name" value="The spindle assembly checkpoint protein mad2"/>
    <property type="match status" value="1"/>
</dbReference>
<proteinExistence type="predicted"/>
<keyword evidence="9" id="KW-1185">Reference proteome</keyword>
<feature type="region of interest" description="Disordered" evidence="6">
    <location>
        <begin position="319"/>
        <end position="351"/>
    </location>
</feature>
<organism evidence="8 9">
    <name type="scientific">Babesia ovata</name>
    <dbReference type="NCBI Taxonomy" id="189622"/>
    <lineage>
        <taxon>Eukaryota</taxon>
        <taxon>Sar</taxon>
        <taxon>Alveolata</taxon>
        <taxon>Apicomplexa</taxon>
        <taxon>Aconoidasida</taxon>
        <taxon>Piroplasmida</taxon>
        <taxon>Babesiidae</taxon>
        <taxon>Babesia</taxon>
    </lineage>
</organism>